<protein>
    <submittedName>
        <fullName evidence="3">Diguanylate cyclase</fullName>
    </submittedName>
</protein>
<dbReference type="Gene3D" id="3.30.450.40">
    <property type="match status" value="1"/>
</dbReference>
<dbReference type="SMART" id="SM00267">
    <property type="entry name" value="GGDEF"/>
    <property type="match status" value="1"/>
</dbReference>
<dbReference type="SUPFAM" id="SSF55785">
    <property type="entry name" value="PYP-like sensor domain (PAS domain)"/>
    <property type="match status" value="1"/>
</dbReference>
<dbReference type="SMART" id="SM00086">
    <property type="entry name" value="PAC"/>
    <property type="match status" value="1"/>
</dbReference>
<dbReference type="Proteomes" id="UP000595894">
    <property type="component" value="Chromosome"/>
</dbReference>
<dbReference type="AlphaFoldDB" id="A0A974NWX3"/>
<sequence length="487" mass="53211">MTPLTEMPPLHPTDEDRRLAALQAITLLDSEPEGAFDALVALTAQRFDCPVSMLNLIDRDRQWVKAKVGTDITETDREVAFCDHTIRGSEPMVIEDATLDTRFAANPLVTGGPKIRFYAGAPIHVTDDHGRHAIGTLCLIDAKPRTMTQEQVDALAHVAIIIETLISSRAAALEAIAIAEAVQAQARQLRRQETVFRQVERMTMIGSWRLDLQTESVTWSDGVYRIHELGPGEQPNLHGALDFYPPRDRAAITEALTGTIETGTPYEIEVDFITAKGKRRRVRSRGELEIDNGSAVAVVGVFQDVTDRHRVERKLRESASTDEVTQIANRAEFNRVLEAELQAARRGKPVVLALIDLDDFKTTNDTFGHVAGDDVLRAVGQRLRAPYLKGSFAARLGGDEFALLLTDPELVADAPAVIGTLLELLKTPVQSRDVLLPVSGTIGSARPGPGAETVRDLMHAADIALYTAKRNRRGTAHAYVPPALAAG</sequence>
<dbReference type="CDD" id="cd01949">
    <property type="entry name" value="GGDEF"/>
    <property type="match status" value="1"/>
</dbReference>
<organism evidence="3 4">
    <name type="scientific">Sphingomonas aliaeris</name>
    <dbReference type="NCBI Taxonomy" id="2759526"/>
    <lineage>
        <taxon>Bacteria</taxon>
        <taxon>Pseudomonadati</taxon>
        <taxon>Pseudomonadota</taxon>
        <taxon>Alphaproteobacteria</taxon>
        <taxon>Sphingomonadales</taxon>
        <taxon>Sphingomonadaceae</taxon>
        <taxon>Sphingomonas</taxon>
    </lineage>
</organism>
<dbReference type="RefSeq" id="WP_202095303.1">
    <property type="nucleotide sequence ID" value="NZ_CP061035.1"/>
</dbReference>
<dbReference type="NCBIfam" id="TIGR00229">
    <property type="entry name" value="sensory_box"/>
    <property type="match status" value="1"/>
</dbReference>
<dbReference type="Pfam" id="PF00990">
    <property type="entry name" value="GGDEF"/>
    <property type="match status" value="1"/>
</dbReference>
<dbReference type="NCBIfam" id="TIGR00254">
    <property type="entry name" value="GGDEF"/>
    <property type="match status" value="1"/>
</dbReference>
<dbReference type="InterPro" id="IPR000700">
    <property type="entry name" value="PAS-assoc_C"/>
</dbReference>
<dbReference type="InterPro" id="IPR001610">
    <property type="entry name" value="PAC"/>
</dbReference>
<accession>A0A974NWX3</accession>
<evidence type="ECO:0000259" key="2">
    <source>
        <dbReference type="PROSITE" id="PS50887"/>
    </source>
</evidence>
<reference evidence="4" key="1">
    <citation type="submission" date="2020-09" db="EMBL/GenBank/DDBJ databases">
        <title>Sphingomonas sp., a new species isolated from pork steak.</title>
        <authorList>
            <person name="Heidler von Heilborn D."/>
        </authorList>
    </citation>
    <scope>NUCLEOTIDE SEQUENCE [LARGE SCALE GENOMIC DNA]</scope>
</reference>
<dbReference type="Pfam" id="PF01590">
    <property type="entry name" value="GAF"/>
    <property type="match status" value="1"/>
</dbReference>
<evidence type="ECO:0000313" key="3">
    <source>
        <dbReference type="EMBL" id="QQV78378.1"/>
    </source>
</evidence>
<dbReference type="Gene3D" id="3.30.70.270">
    <property type="match status" value="1"/>
</dbReference>
<dbReference type="PANTHER" id="PTHR43102:SF2">
    <property type="entry name" value="GAF DOMAIN-CONTAINING PROTEIN"/>
    <property type="match status" value="1"/>
</dbReference>
<dbReference type="SMART" id="SM00065">
    <property type="entry name" value="GAF"/>
    <property type="match status" value="1"/>
</dbReference>
<dbReference type="InterPro" id="IPR000014">
    <property type="entry name" value="PAS"/>
</dbReference>
<evidence type="ECO:0000259" key="1">
    <source>
        <dbReference type="PROSITE" id="PS50113"/>
    </source>
</evidence>
<dbReference type="EMBL" id="CP061035">
    <property type="protein sequence ID" value="QQV78378.1"/>
    <property type="molecule type" value="Genomic_DNA"/>
</dbReference>
<dbReference type="CDD" id="cd00130">
    <property type="entry name" value="PAS"/>
    <property type="match status" value="1"/>
</dbReference>
<dbReference type="Pfam" id="PF08447">
    <property type="entry name" value="PAS_3"/>
    <property type="match status" value="1"/>
</dbReference>
<dbReference type="PROSITE" id="PS50887">
    <property type="entry name" value="GGDEF"/>
    <property type="match status" value="1"/>
</dbReference>
<dbReference type="PANTHER" id="PTHR43102">
    <property type="entry name" value="SLR1143 PROTEIN"/>
    <property type="match status" value="1"/>
</dbReference>
<dbReference type="InterPro" id="IPR013655">
    <property type="entry name" value="PAS_fold_3"/>
</dbReference>
<dbReference type="Gene3D" id="3.30.450.20">
    <property type="entry name" value="PAS domain"/>
    <property type="match status" value="1"/>
</dbReference>
<dbReference type="Gene3D" id="2.10.70.100">
    <property type="match status" value="1"/>
</dbReference>
<name>A0A974NWX3_9SPHN</name>
<dbReference type="InterPro" id="IPR035965">
    <property type="entry name" value="PAS-like_dom_sf"/>
</dbReference>
<dbReference type="SUPFAM" id="SSF55781">
    <property type="entry name" value="GAF domain-like"/>
    <property type="match status" value="1"/>
</dbReference>
<dbReference type="InterPro" id="IPR029016">
    <property type="entry name" value="GAF-like_dom_sf"/>
</dbReference>
<keyword evidence="4" id="KW-1185">Reference proteome</keyword>
<proteinExistence type="predicted"/>
<dbReference type="SUPFAM" id="SSF55073">
    <property type="entry name" value="Nucleotide cyclase"/>
    <property type="match status" value="1"/>
</dbReference>
<dbReference type="InterPro" id="IPR043128">
    <property type="entry name" value="Rev_trsase/Diguanyl_cyclase"/>
</dbReference>
<dbReference type="KEGG" id="sari:H5J25_06905"/>
<dbReference type="InterPro" id="IPR029787">
    <property type="entry name" value="Nucleotide_cyclase"/>
</dbReference>
<feature type="domain" description="GGDEF" evidence="2">
    <location>
        <begin position="348"/>
        <end position="481"/>
    </location>
</feature>
<feature type="domain" description="PAC" evidence="1">
    <location>
        <begin position="266"/>
        <end position="317"/>
    </location>
</feature>
<dbReference type="InterPro" id="IPR003018">
    <property type="entry name" value="GAF"/>
</dbReference>
<dbReference type="InterPro" id="IPR000160">
    <property type="entry name" value="GGDEF_dom"/>
</dbReference>
<evidence type="ECO:0000313" key="4">
    <source>
        <dbReference type="Proteomes" id="UP000595894"/>
    </source>
</evidence>
<gene>
    <name evidence="3" type="ORF">H5J25_06905</name>
</gene>
<dbReference type="PROSITE" id="PS50113">
    <property type="entry name" value="PAC"/>
    <property type="match status" value="1"/>
</dbReference>